<proteinExistence type="inferred from homology"/>
<comment type="caution">
    <text evidence="8">The sequence shown here is derived from an EMBL/GenBank/DDBJ whole genome shotgun (WGS) entry which is preliminary data.</text>
</comment>
<comment type="function">
    <text evidence="7">Binds directly to 16S ribosomal RNA.</text>
</comment>
<gene>
    <name evidence="7" type="primary">rpsT</name>
    <name evidence="8" type="ORF">A2Z10_02125</name>
</gene>
<name>A0A1F5AY89_9BACT</name>
<evidence type="ECO:0000256" key="3">
    <source>
        <dbReference type="ARBA" id="ARBA00022884"/>
    </source>
</evidence>
<evidence type="ECO:0000256" key="1">
    <source>
        <dbReference type="ARBA" id="ARBA00007634"/>
    </source>
</evidence>
<dbReference type="SUPFAM" id="SSF46992">
    <property type="entry name" value="Ribosomal protein S20"/>
    <property type="match status" value="1"/>
</dbReference>
<dbReference type="PANTHER" id="PTHR33398:SF1">
    <property type="entry name" value="SMALL RIBOSOMAL SUBUNIT PROTEIN BS20C"/>
    <property type="match status" value="1"/>
</dbReference>
<keyword evidence="2 7" id="KW-0699">rRNA-binding</keyword>
<comment type="similarity">
    <text evidence="1 7">Belongs to the bacterial ribosomal protein bS20 family.</text>
</comment>
<evidence type="ECO:0000313" key="8">
    <source>
        <dbReference type="EMBL" id="OGD23358.1"/>
    </source>
</evidence>
<evidence type="ECO:0000256" key="4">
    <source>
        <dbReference type="ARBA" id="ARBA00022980"/>
    </source>
</evidence>
<accession>A0A1F5AY89</accession>
<evidence type="ECO:0000256" key="2">
    <source>
        <dbReference type="ARBA" id="ARBA00022730"/>
    </source>
</evidence>
<dbReference type="HAMAP" id="MF_00500">
    <property type="entry name" value="Ribosomal_bS20"/>
    <property type="match status" value="1"/>
</dbReference>
<dbReference type="GO" id="GO:0015935">
    <property type="term" value="C:small ribosomal subunit"/>
    <property type="evidence" value="ECO:0007669"/>
    <property type="project" value="TreeGrafter"/>
</dbReference>
<evidence type="ECO:0000256" key="7">
    <source>
        <dbReference type="HAMAP-Rule" id="MF_00500"/>
    </source>
</evidence>
<dbReference type="GO" id="GO:0070181">
    <property type="term" value="F:small ribosomal subunit rRNA binding"/>
    <property type="evidence" value="ECO:0007669"/>
    <property type="project" value="TreeGrafter"/>
</dbReference>
<keyword evidence="4 7" id="KW-0689">Ribosomal protein</keyword>
<evidence type="ECO:0000313" key="9">
    <source>
        <dbReference type="Proteomes" id="UP000176639"/>
    </source>
</evidence>
<dbReference type="Pfam" id="PF01649">
    <property type="entry name" value="Ribosomal_S20p"/>
    <property type="match status" value="1"/>
</dbReference>
<sequence>MPITASAKKALRQTKRRRVANVRSLTKVKTIAKEVRFLTQGKKFTEAKALLPRLYKAIDKAAKENVIKKNTASRKKSRITVLINKAAAQK</sequence>
<dbReference type="EMBL" id="MEYI01000043">
    <property type="protein sequence ID" value="OGD23358.1"/>
    <property type="molecule type" value="Genomic_DNA"/>
</dbReference>
<evidence type="ECO:0000256" key="5">
    <source>
        <dbReference type="ARBA" id="ARBA00023274"/>
    </source>
</evidence>
<dbReference type="AlphaFoldDB" id="A0A1F5AY89"/>
<evidence type="ECO:0000256" key="6">
    <source>
        <dbReference type="ARBA" id="ARBA00035136"/>
    </source>
</evidence>
<dbReference type="GO" id="GO:0003735">
    <property type="term" value="F:structural constituent of ribosome"/>
    <property type="evidence" value="ECO:0007669"/>
    <property type="project" value="InterPro"/>
</dbReference>
<dbReference type="InterPro" id="IPR036510">
    <property type="entry name" value="Ribosomal_bS20_sf"/>
</dbReference>
<protein>
    <recommendedName>
        <fullName evidence="6 7">Small ribosomal subunit protein bS20</fullName>
    </recommendedName>
</protein>
<keyword evidence="5 7" id="KW-0687">Ribonucleoprotein</keyword>
<dbReference type="NCBIfam" id="TIGR00029">
    <property type="entry name" value="S20"/>
    <property type="match status" value="1"/>
</dbReference>
<dbReference type="GO" id="GO:0005829">
    <property type="term" value="C:cytosol"/>
    <property type="evidence" value="ECO:0007669"/>
    <property type="project" value="TreeGrafter"/>
</dbReference>
<dbReference type="Gene3D" id="1.20.58.110">
    <property type="entry name" value="Ribosomal protein S20"/>
    <property type="match status" value="1"/>
</dbReference>
<dbReference type="PANTHER" id="PTHR33398">
    <property type="entry name" value="30S RIBOSOMAL PROTEIN S20"/>
    <property type="match status" value="1"/>
</dbReference>
<reference evidence="8 9" key="1">
    <citation type="journal article" date="2016" name="Nat. Commun.">
        <title>Thousands of microbial genomes shed light on interconnected biogeochemical processes in an aquifer system.</title>
        <authorList>
            <person name="Anantharaman K."/>
            <person name="Brown C.T."/>
            <person name="Hug L.A."/>
            <person name="Sharon I."/>
            <person name="Castelle C.J."/>
            <person name="Probst A.J."/>
            <person name="Thomas B.C."/>
            <person name="Singh A."/>
            <person name="Wilkins M.J."/>
            <person name="Karaoz U."/>
            <person name="Brodie E.L."/>
            <person name="Williams K.H."/>
            <person name="Hubbard S.S."/>
            <person name="Banfield J.F."/>
        </authorList>
    </citation>
    <scope>NUCLEOTIDE SEQUENCE [LARGE SCALE GENOMIC DNA]</scope>
</reference>
<organism evidence="8 9">
    <name type="scientific">Candidatus Azambacteria bacterium RBG_16_47_10</name>
    <dbReference type="NCBI Taxonomy" id="1797292"/>
    <lineage>
        <taxon>Bacteria</taxon>
        <taxon>Candidatus Azamiibacteriota</taxon>
    </lineage>
</organism>
<dbReference type="GO" id="GO:0006412">
    <property type="term" value="P:translation"/>
    <property type="evidence" value="ECO:0007669"/>
    <property type="project" value="UniProtKB-UniRule"/>
</dbReference>
<dbReference type="InterPro" id="IPR002583">
    <property type="entry name" value="Ribosomal_bS20"/>
</dbReference>
<dbReference type="Proteomes" id="UP000176639">
    <property type="component" value="Unassembled WGS sequence"/>
</dbReference>
<keyword evidence="3 7" id="KW-0694">RNA-binding</keyword>